<dbReference type="SUPFAM" id="SSF53597">
    <property type="entry name" value="Dihydrofolate reductase-like"/>
    <property type="match status" value="1"/>
</dbReference>
<evidence type="ECO:0000313" key="2">
    <source>
        <dbReference type="EMBL" id="GGP18775.1"/>
    </source>
</evidence>
<evidence type="ECO:0000259" key="1">
    <source>
        <dbReference type="Pfam" id="PF01872"/>
    </source>
</evidence>
<protein>
    <submittedName>
        <fullName evidence="2">Riboflavin biosynthesis protein RibD</fullName>
    </submittedName>
</protein>
<dbReference type="InterPro" id="IPR002734">
    <property type="entry name" value="RibDG_C"/>
</dbReference>
<keyword evidence="3" id="KW-1185">Reference proteome</keyword>
<comment type="caution">
    <text evidence="2">The sequence shown here is derived from an EMBL/GenBank/DDBJ whole genome shotgun (WGS) entry which is preliminary data.</text>
</comment>
<reference evidence="3" key="1">
    <citation type="journal article" date="2019" name="Int. J. Syst. Evol. Microbiol.">
        <title>The Global Catalogue of Microorganisms (GCM) 10K type strain sequencing project: providing services to taxonomists for standard genome sequencing and annotation.</title>
        <authorList>
            <consortium name="The Broad Institute Genomics Platform"/>
            <consortium name="The Broad Institute Genome Sequencing Center for Infectious Disease"/>
            <person name="Wu L."/>
            <person name="Ma J."/>
        </authorList>
    </citation>
    <scope>NUCLEOTIDE SEQUENCE [LARGE SCALE GENOMIC DNA]</scope>
    <source>
        <strain evidence="3">CGMCC 1.8859</strain>
    </source>
</reference>
<proteinExistence type="predicted"/>
<dbReference type="PANTHER" id="PTHR38011">
    <property type="entry name" value="DIHYDROFOLATE REDUCTASE FAMILY PROTEIN (AFU_ORTHOLOGUE AFUA_8G06820)"/>
    <property type="match status" value="1"/>
</dbReference>
<dbReference type="EMBL" id="BMLX01000001">
    <property type="protein sequence ID" value="GGP18775.1"/>
    <property type="molecule type" value="Genomic_DNA"/>
</dbReference>
<dbReference type="InterPro" id="IPR050765">
    <property type="entry name" value="Riboflavin_Biosynth_HTPR"/>
</dbReference>
<sequence length="186" mass="20166">MGPLVAGGRVSTVVLYAAISLDGKLARPDGALDWLPQVDAASGDDYGYGDFYASIDALVMGRATFDQARTFGAWPHADRPCYVFSHRALSSLPMSNTIQRVCEPVPDWLARMDRAGYQRIWLVGGGKLAADFFTAGCIDEMILTLVPEVLGEGIDLFAGPAASSWQLKQQQSLSGGLIQLHYLRKQ</sequence>
<dbReference type="Proteomes" id="UP000637267">
    <property type="component" value="Unassembled WGS sequence"/>
</dbReference>
<organism evidence="2 3">
    <name type="scientific">Silvimonas iriomotensis</name>
    <dbReference type="NCBI Taxonomy" id="449662"/>
    <lineage>
        <taxon>Bacteria</taxon>
        <taxon>Pseudomonadati</taxon>
        <taxon>Pseudomonadota</taxon>
        <taxon>Betaproteobacteria</taxon>
        <taxon>Neisseriales</taxon>
        <taxon>Chitinibacteraceae</taxon>
        <taxon>Silvimonas</taxon>
    </lineage>
</organism>
<gene>
    <name evidence="2" type="ORF">GCM10010970_07110</name>
</gene>
<name>A0ABQ2P5P4_9NEIS</name>
<feature type="domain" description="Bacterial bifunctional deaminase-reductase C-terminal" evidence="1">
    <location>
        <begin position="12"/>
        <end position="176"/>
    </location>
</feature>
<dbReference type="PANTHER" id="PTHR38011:SF11">
    <property type="entry name" value="2,5-DIAMINO-6-RIBOSYLAMINO-4(3H)-PYRIMIDINONE 5'-PHOSPHATE REDUCTASE"/>
    <property type="match status" value="1"/>
</dbReference>
<dbReference type="Pfam" id="PF01872">
    <property type="entry name" value="RibD_C"/>
    <property type="match status" value="1"/>
</dbReference>
<dbReference type="InterPro" id="IPR024072">
    <property type="entry name" value="DHFR-like_dom_sf"/>
</dbReference>
<accession>A0ABQ2P5P4</accession>
<evidence type="ECO:0000313" key="3">
    <source>
        <dbReference type="Proteomes" id="UP000637267"/>
    </source>
</evidence>
<dbReference type="Gene3D" id="3.40.430.10">
    <property type="entry name" value="Dihydrofolate Reductase, subunit A"/>
    <property type="match status" value="1"/>
</dbReference>